<evidence type="ECO:0000256" key="3">
    <source>
        <dbReference type="ARBA" id="ARBA00023065"/>
    </source>
</evidence>
<dbReference type="KEGG" id="acj:ACAM_0292"/>
<comment type="similarity">
    <text evidence="1 4">Belongs to the V-ATPase D subunit family.</text>
</comment>
<accession>U3TBG4</accession>
<dbReference type="PATRIC" id="fig|1198449.6.peg.298"/>
<organism evidence="6 7">
    <name type="scientific">Aeropyrum camini SY1 = JCM 12091</name>
    <dbReference type="NCBI Taxonomy" id="1198449"/>
    <lineage>
        <taxon>Archaea</taxon>
        <taxon>Thermoproteota</taxon>
        <taxon>Thermoprotei</taxon>
        <taxon>Desulfurococcales</taxon>
        <taxon>Desulfurococcaceae</taxon>
        <taxon>Aeropyrum</taxon>
    </lineage>
</organism>
<dbReference type="NCBIfam" id="NF001544">
    <property type="entry name" value="PRK00373.1-3"/>
    <property type="match status" value="1"/>
</dbReference>
<keyword evidence="3 4" id="KW-0406">Ion transport</keyword>
<dbReference type="eggNOG" id="arCOG04101">
    <property type="taxonomic scope" value="Archaea"/>
</dbReference>
<comment type="function">
    <text evidence="4">Component of the A-type ATP synthase that produces ATP from ADP in the presence of a proton gradient across the membrane.</text>
</comment>
<evidence type="ECO:0000256" key="5">
    <source>
        <dbReference type="SAM" id="Coils"/>
    </source>
</evidence>
<protein>
    <recommendedName>
        <fullName evidence="4">A-type ATP synthase subunit D</fullName>
    </recommendedName>
</protein>
<dbReference type="EMBL" id="AP012489">
    <property type="protein sequence ID" value="BAN89761.1"/>
    <property type="molecule type" value="Genomic_DNA"/>
</dbReference>
<keyword evidence="7" id="KW-1185">Reference proteome</keyword>
<dbReference type="GO" id="GO:0016787">
    <property type="term" value="F:hydrolase activity"/>
    <property type="evidence" value="ECO:0007669"/>
    <property type="project" value="UniProtKB-KW"/>
</dbReference>
<proteinExistence type="inferred from homology"/>
<keyword evidence="2 4" id="KW-0813">Transport</keyword>
<evidence type="ECO:0000256" key="4">
    <source>
        <dbReference type="HAMAP-Rule" id="MF_00271"/>
    </source>
</evidence>
<sequence length="211" mass="24655">MAVDPRKVLPTKINLIRLRRELAMLRRIRRVMEEKREVILHYITSMAAEYVRYQREVYSELEKIYQNYYLGVAAEGIERARAFTAPAEGSLEVAVSTRTLFAVKTPVFSLKEETVPPLPLPAGSDPKLVQSILDMGNILDKLLKLAEYEETLQRLIRELKDTQRLINALDYVILPSYQNAIKFIKLVLEDRMREDFVRLKMIKRKMEVKTQ</sequence>
<evidence type="ECO:0000256" key="1">
    <source>
        <dbReference type="ARBA" id="ARBA00005850"/>
    </source>
</evidence>
<dbReference type="InterPro" id="IPR002699">
    <property type="entry name" value="V_ATPase_D"/>
</dbReference>
<gene>
    <name evidence="4 6" type="primary">atpD</name>
    <name evidence="6" type="ORF">ACAM_0292</name>
</gene>
<dbReference type="Gene3D" id="1.10.287.3240">
    <property type="match status" value="1"/>
</dbReference>
<dbReference type="GO" id="GO:0046961">
    <property type="term" value="F:proton-transporting ATPase activity, rotational mechanism"/>
    <property type="evidence" value="ECO:0007669"/>
    <property type="project" value="InterPro"/>
</dbReference>
<dbReference type="GO" id="GO:0046933">
    <property type="term" value="F:proton-transporting ATP synthase activity, rotational mechanism"/>
    <property type="evidence" value="ECO:0007669"/>
    <property type="project" value="UniProtKB-UniRule"/>
</dbReference>
<dbReference type="HAMAP" id="MF_00271">
    <property type="entry name" value="ATP_synth_D_arch"/>
    <property type="match status" value="1"/>
</dbReference>
<dbReference type="Proteomes" id="UP000016887">
    <property type="component" value="Chromosome"/>
</dbReference>
<dbReference type="GO" id="GO:0005886">
    <property type="term" value="C:plasma membrane"/>
    <property type="evidence" value="ECO:0007669"/>
    <property type="project" value="UniProtKB-SubCell"/>
</dbReference>
<keyword evidence="4" id="KW-0472">Membrane</keyword>
<dbReference type="STRING" id="1198449.ACAM_0292"/>
<dbReference type="GO" id="GO:0042777">
    <property type="term" value="P:proton motive force-driven plasma membrane ATP synthesis"/>
    <property type="evidence" value="ECO:0007669"/>
    <property type="project" value="UniProtKB-UniRule"/>
</dbReference>
<comment type="subcellular location">
    <subcellularLocation>
        <location evidence="4">Cell membrane</location>
        <topology evidence="4">Peripheral membrane protein</topology>
    </subcellularLocation>
</comment>
<evidence type="ECO:0000313" key="7">
    <source>
        <dbReference type="Proteomes" id="UP000016887"/>
    </source>
</evidence>
<dbReference type="OrthoDB" id="117390at2157"/>
<name>U3TBG4_9CREN</name>
<keyword evidence="4" id="KW-1003">Cell membrane</keyword>
<evidence type="ECO:0000313" key="6">
    <source>
        <dbReference type="EMBL" id="BAN89761.1"/>
    </source>
</evidence>
<keyword evidence="4" id="KW-0375">Hydrogen ion transport</keyword>
<keyword evidence="5" id="KW-0175">Coiled coil</keyword>
<evidence type="ECO:0000256" key="2">
    <source>
        <dbReference type="ARBA" id="ARBA00022448"/>
    </source>
</evidence>
<dbReference type="Pfam" id="PF01813">
    <property type="entry name" value="ATP-synt_D"/>
    <property type="match status" value="1"/>
</dbReference>
<reference evidence="6 7" key="1">
    <citation type="journal article" date="2013" name="Appl. Environ. Microbiol.">
        <title>Variation of the Virus-Related Elements within Syntenic Genomes of the Hyperthermophilic Archaeon Aeropyrum.</title>
        <authorList>
            <person name="Daifuku T."/>
            <person name="Yoshida T."/>
            <person name="Kitamura T."/>
            <person name="Kawaichi S."/>
            <person name="Inoue T."/>
            <person name="Nomura K."/>
            <person name="Yoshida Y."/>
            <person name="Kuno S."/>
            <person name="Sako Y."/>
        </authorList>
    </citation>
    <scope>NUCLEOTIDE SEQUENCE [LARGE SCALE GENOMIC DNA]</scope>
    <source>
        <strain evidence="6 7">SY1</strain>
    </source>
</reference>
<dbReference type="PANTHER" id="PTHR11671">
    <property type="entry name" value="V-TYPE ATP SYNTHASE SUBUNIT D"/>
    <property type="match status" value="1"/>
</dbReference>
<comment type="subunit">
    <text evidence="4">Has multiple subunits with at least A(3), B(3), C, D, E, F, H, I and proteolipid K(x).</text>
</comment>
<feature type="coiled-coil region" evidence="5">
    <location>
        <begin position="138"/>
        <end position="165"/>
    </location>
</feature>
<keyword evidence="6" id="KW-0378">Hydrolase</keyword>
<dbReference type="NCBIfam" id="TIGR00309">
    <property type="entry name" value="V_ATPase_subD"/>
    <property type="match status" value="1"/>
</dbReference>
<keyword evidence="4" id="KW-0066">ATP synthesis</keyword>
<dbReference type="GO" id="GO:0005524">
    <property type="term" value="F:ATP binding"/>
    <property type="evidence" value="ECO:0007669"/>
    <property type="project" value="UniProtKB-UniRule"/>
</dbReference>
<dbReference type="AlphaFoldDB" id="U3TBG4"/>